<dbReference type="SUPFAM" id="SSF48208">
    <property type="entry name" value="Six-hairpin glycosidases"/>
    <property type="match status" value="1"/>
</dbReference>
<name>A0A1H8NPD8_9HYPH</name>
<dbReference type="EMBL" id="FNXB01000018">
    <property type="protein sequence ID" value="SEI01133.1"/>
    <property type="molecule type" value="Genomic_DNA"/>
</dbReference>
<evidence type="ECO:0000313" key="8">
    <source>
        <dbReference type="EMBL" id="SEI01133.1"/>
    </source>
</evidence>
<dbReference type="Proteomes" id="UP000183063">
    <property type="component" value="Unassembled WGS sequence"/>
</dbReference>
<evidence type="ECO:0000256" key="1">
    <source>
        <dbReference type="ARBA" id="ARBA00001445"/>
    </source>
</evidence>
<evidence type="ECO:0000259" key="7">
    <source>
        <dbReference type="Pfam" id="PF17390"/>
    </source>
</evidence>
<dbReference type="InterPro" id="IPR012341">
    <property type="entry name" value="6hp_glycosidase-like_sf"/>
</dbReference>
<dbReference type="EMBL" id="FOCV01000015">
    <property type="protein sequence ID" value="SEO31243.1"/>
    <property type="molecule type" value="Genomic_DNA"/>
</dbReference>
<dbReference type="GO" id="GO:0030596">
    <property type="term" value="F:alpha-L-rhamnosidase activity"/>
    <property type="evidence" value="ECO:0007669"/>
    <property type="project" value="UniProtKB-EC"/>
</dbReference>
<dbReference type="Gene3D" id="2.60.420.10">
    <property type="entry name" value="Maltose phosphorylase, domain 3"/>
    <property type="match status" value="1"/>
</dbReference>
<dbReference type="InterPro" id="IPR008902">
    <property type="entry name" value="Rhamnosid_concanavalin"/>
</dbReference>
<evidence type="ECO:0000313" key="10">
    <source>
        <dbReference type="Proteomes" id="UP000183063"/>
    </source>
</evidence>
<evidence type="ECO:0000259" key="5">
    <source>
        <dbReference type="Pfam" id="PF08531"/>
    </source>
</evidence>
<dbReference type="Pfam" id="PF17389">
    <property type="entry name" value="Bac_rhamnosid6H"/>
    <property type="match status" value="1"/>
</dbReference>
<keyword evidence="11" id="KW-1185">Reference proteome</keyword>
<feature type="domain" description="Bacterial alpha-L-rhamnosidase N-terminal" evidence="5">
    <location>
        <begin position="53"/>
        <end position="183"/>
    </location>
</feature>
<dbReference type="Gene3D" id="2.60.120.260">
    <property type="entry name" value="Galactose-binding domain-like"/>
    <property type="match status" value="2"/>
</dbReference>
<dbReference type="EC" id="3.2.1.40" evidence="2"/>
<dbReference type="Pfam" id="PF08531">
    <property type="entry name" value="Bac_rhamnosid_N"/>
    <property type="match status" value="1"/>
</dbReference>
<sequence length="778" mass="85452">MMEIVMDHGAAAASGLAGSAFQFSASMVAPSCDGGQGTAGTFISRAFWLGEVPAEATLRISALGLYRAFINGHRVGDDLLTPGWTCYDDRIAYQTYDATDLLCSGDNRIEIWLGDGWYRSQLMWASNPIINCWGEKTAAIAELSVGGAPLLKTDGAWKSGYTPVARNGIYFGEDYDARIEPKDTHGVEVLAFDKGLLVPHETTAVKELDGRSPTASWAEADGRNVYDFGQNAGAYIRIRVKGEAGAQVRVEHCEVLGPDRFFDNRNYRSARAELVYTLNGEGEELYAPLFTFMGFRYARVTLTGRAELVAITMVPISSVPMSAGGFTCGVAAVNKLVENTIWSQRSNFIEVPTDCPQRDERLGWTGDAQVFAGTACWLANSESFLKKYLRDVMHDQRADGAISHFSPDPTRLHPIDGRGDWAGSTGWGDAIVIIPWQLYLHYGDASVLNECFPAMLGWLDYLWGISDGPLIRPPAVWGDRGFTFGDWLQPVGDNRKPRPTVADDCAATLYHFISTQLAAKIARILGKGAEAIRLDARAEEIRAAFKHEFFAPSGRIAHNDQTSWALAFLYGLVAPEYETAGRDYFRRVSEETDGVIGTGFIGTPALLPAFTRLGMLDLAEKMFLNRKVPGWLYQVEHGATSIWERWDALADDGTIYDPDMNSYNHYAYGAVCQWLFEDVAGIKPLEDKPGFEEVAFDPAILPALSPVSAWHDTRFGRIEAGWSLEAKTVTCRLSLPQGVTARLKATEDRKSLTADGGLVSPGQEVRLGKGEHTITFSI</sequence>
<accession>A0A1H8NPD8</accession>
<evidence type="ECO:0000259" key="6">
    <source>
        <dbReference type="Pfam" id="PF17389"/>
    </source>
</evidence>
<reference evidence="8" key="3">
    <citation type="submission" date="2016-10" db="EMBL/GenBank/DDBJ databases">
        <authorList>
            <person name="de Groot N.N."/>
        </authorList>
    </citation>
    <scope>NUCLEOTIDE SEQUENCE [LARGE SCALE GENOMIC DNA]</scope>
    <source>
        <strain evidence="8">CCBAU85039</strain>
    </source>
</reference>
<comment type="catalytic activity">
    <reaction evidence="1">
        <text>Hydrolysis of terminal non-reducing alpha-L-rhamnose residues in alpha-L-rhamnosides.</text>
        <dbReference type="EC" id="3.2.1.40"/>
    </reaction>
</comment>
<reference evidence="9 11" key="2">
    <citation type="submission" date="2016-10" db="EMBL/GenBank/DDBJ databases">
        <authorList>
            <person name="Varghese N."/>
            <person name="Submissions S."/>
        </authorList>
    </citation>
    <scope>NUCLEOTIDE SEQUENCE [LARGE SCALE GENOMIC DNA]</scope>
    <source>
        <strain evidence="9 11">CGMCC 1.7071</strain>
    </source>
</reference>
<dbReference type="Pfam" id="PF05592">
    <property type="entry name" value="Bac_rhamnosid"/>
    <property type="match status" value="1"/>
</dbReference>
<dbReference type="Gene3D" id="1.50.10.10">
    <property type="match status" value="1"/>
</dbReference>
<dbReference type="AlphaFoldDB" id="A0A1H8NPD8"/>
<dbReference type="InterPro" id="IPR013737">
    <property type="entry name" value="Bac_rhamnosid_N"/>
</dbReference>
<dbReference type="InterPro" id="IPR035396">
    <property type="entry name" value="Bac_rhamnosid6H"/>
</dbReference>
<evidence type="ECO:0000313" key="11">
    <source>
        <dbReference type="Proteomes" id="UP000198939"/>
    </source>
</evidence>
<dbReference type="PANTHER" id="PTHR33307">
    <property type="entry name" value="ALPHA-RHAMNOSIDASE (EUROFUNG)"/>
    <property type="match status" value="1"/>
</dbReference>
<dbReference type="Proteomes" id="UP000198939">
    <property type="component" value="Unassembled WGS sequence"/>
</dbReference>
<dbReference type="GO" id="GO:0005975">
    <property type="term" value="P:carbohydrate metabolic process"/>
    <property type="evidence" value="ECO:0007669"/>
    <property type="project" value="InterPro"/>
</dbReference>
<evidence type="ECO:0000313" key="9">
    <source>
        <dbReference type="EMBL" id="SEO31243.1"/>
    </source>
</evidence>
<organism evidence="8 10">
    <name type="scientific">Rhizobium tibeticum</name>
    <dbReference type="NCBI Taxonomy" id="501024"/>
    <lineage>
        <taxon>Bacteria</taxon>
        <taxon>Pseudomonadati</taxon>
        <taxon>Pseudomonadota</taxon>
        <taxon>Alphaproteobacteria</taxon>
        <taxon>Hyphomicrobiales</taxon>
        <taxon>Rhizobiaceae</taxon>
        <taxon>Rhizobium/Agrobacterium group</taxon>
        <taxon>Rhizobium</taxon>
    </lineage>
</organism>
<keyword evidence="3" id="KW-0378">Hydrolase</keyword>
<proteinExistence type="predicted"/>
<protein>
    <recommendedName>
        <fullName evidence="2">alpha-L-rhamnosidase</fullName>
        <ecNumber evidence="2">3.2.1.40</ecNumber>
    </recommendedName>
</protein>
<feature type="domain" description="Alpha-L-rhamnosidase concanavalin-like" evidence="4">
    <location>
        <begin position="221"/>
        <end position="303"/>
    </location>
</feature>
<dbReference type="InterPro" id="IPR016007">
    <property type="entry name" value="Alpha_rhamnosid"/>
</dbReference>
<feature type="domain" description="Alpha-L-rhamnosidase C-terminal" evidence="7">
    <location>
        <begin position="681"/>
        <end position="752"/>
    </location>
</feature>
<evidence type="ECO:0000256" key="3">
    <source>
        <dbReference type="ARBA" id="ARBA00022801"/>
    </source>
</evidence>
<reference evidence="10" key="1">
    <citation type="submission" date="2016-10" db="EMBL/GenBank/DDBJ databases">
        <authorList>
            <person name="Wibberg D."/>
        </authorList>
    </citation>
    <scope>NUCLEOTIDE SEQUENCE [LARGE SCALE GENOMIC DNA]</scope>
</reference>
<dbReference type="PANTHER" id="PTHR33307:SF6">
    <property type="entry name" value="ALPHA-RHAMNOSIDASE (EUROFUNG)-RELATED"/>
    <property type="match status" value="1"/>
</dbReference>
<dbReference type="STRING" id="501024.RTCCBAU85039_3694"/>
<dbReference type="InterPro" id="IPR008928">
    <property type="entry name" value="6-hairpin_glycosidase_sf"/>
</dbReference>
<dbReference type="Pfam" id="PF17390">
    <property type="entry name" value="Bac_rhamnosid_C"/>
    <property type="match status" value="1"/>
</dbReference>
<dbReference type="InterPro" id="IPR035398">
    <property type="entry name" value="Bac_rhamnosid_C"/>
</dbReference>
<evidence type="ECO:0000259" key="4">
    <source>
        <dbReference type="Pfam" id="PF05592"/>
    </source>
</evidence>
<gene>
    <name evidence="8" type="ORF">RTCCBAU85039_3694</name>
    <name evidence="9" type="ORF">SAMN05216228_101515</name>
</gene>
<evidence type="ECO:0000256" key="2">
    <source>
        <dbReference type="ARBA" id="ARBA00012652"/>
    </source>
</evidence>
<feature type="domain" description="Alpha-L-rhamnosidase six-hairpin glycosidase" evidence="6">
    <location>
        <begin position="323"/>
        <end position="679"/>
    </location>
</feature>